<proteinExistence type="predicted"/>
<dbReference type="InterPro" id="IPR021362">
    <property type="entry name" value="DUF2834"/>
</dbReference>
<dbReference type="RefSeq" id="WP_115901096.1">
    <property type="nucleotide sequence ID" value="NZ_QUNS01000004.1"/>
</dbReference>
<dbReference type="EMBL" id="QUNS01000004">
    <property type="protein sequence ID" value="REH50493.1"/>
    <property type="molecule type" value="Genomic_DNA"/>
</dbReference>
<feature type="transmembrane region" description="Helical" evidence="1">
    <location>
        <begin position="6"/>
        <end position="27"/>
    </location>
</feature>
<keyword evidence="3" id="KW-1185">Reference proteome</keyword>
<gene>
    <name evidence="2" type="ORF">C7448_104105</name>
</gene>
<dbReference type="OrthoDB" id="964916at2"/>
<dbReference type="AlphaFoldDB" id="A0A3E0HVE6"/>
<sequence>MKIKNIYFLLFIVGVVVPYYEFISFIFENGFDFKLLLDQLIATRISRFFAYDIIISAIVLLVFILNEKTGVKNYWIPILATFTIGISAGLPLFLYQRELKK</sequence>
<reference evidence="2 3" key="1">
    <citation type="submission" date="2018-08" db="EMBL/GenBank/DDBJ databases">
        <title>Genomic Encyclopedia of Type Strains, Phase IV (KMG-IV): sequencing the most valuable type-strain genomes for metagenomic binning, comparative biology and taxonomic classification.</title>
        <authorList>
            <person name="Goeker M."/>
        </authorList>
    </citation>
    <scope>NUCLEOTIDE SEQUENCE [LARGE SCALE GENOMIC DNA]</scope>
    <source>
        <strain evidence="2 3">DSM 18841</strain>
    </source>
</reference>
<keyword evidence="1" id="KW-0812">Transmembrane</keyword>
<evidence type="ECO:0000313" key="2">
    <source>
        <dbReference type="EMBL" id="REH50493.1"/>
    </source>
</evidence>
<feature type="transmembrane region" description="Helical" evidence="1">
    <location>
        <begin position="48"/>
        <end position="68"/>
    </location>
</feature>
<dbReference type="Pfam" id="PF11196">
    <property type="entry name" value="DUF2834"/>
    <property type="match status" value="1"/>
</dbReference>
<organism evidence="2 3">
    <name type="scientific">Tenacibaculum gallaicum</name>
    <dbReference type="NCBI Taxonomy" id="561505"/>
    <lineage>
        <taxon>Bacteria</taxon>
        <taxon>Pseudomonadati</taxon>
        <taxon>Bacteroidota</taxon>
        <taxon>Flavobacteriia</taxon>
        <taxon>Flavobacteriales</taxon>
        <taxon>Flavobacteriaceae</taxon>
        <taxon>Tenacibaculum</taxon>
    </lineage>
</organism>
<name>A0A3E0HVE6_9FLAO</name>
<accession>A0A3E0HVE6</accession>
<keyword evidence="1" id="KW-1133">Transmembrane helix</keyword>
<feature type="transmembrane region" description="Helical" evidence="1">
    <location>
        <begin position="74"/>
        <end position="95"/>
    </location>
</feature>
<keyword evidence="1" id="KW-0472">Membrane</keyword>
<comment type="caution">
    <text evidence="2">The sequence shown here is derived from an EMBL/GenBank/DDBJ whole genome shotgun (WGS) entry which is preliminary data.</text>
</comment>
<protein>
    <submittedName>
        <fullName evidence="2">Uncharacterized protein DUF2834</fullName>
    </submittedName>
</protein>
<dbReference type="Proteomes" id="UP000256884">
    <property type="component" value="Unassembled WGS sequence"/>
</dbReference>
<evidence type="ECO:0000256" key="1">
    <source>
        <dbReference type="SAM" id="Phobius"/>
    </source>
</evidence>
<evidence type="ECO:0000313" key="3">
    <source>
        <dbReference type="Proteomes" id="UP000256884"/>
    </source>
</evidence>